<evidence type="ECO:0000313" key="1">
    <source>
        <dbReference type="EMBL" id="CAG2221770.1"/>
    </source>
</evidence>
<comment type="caution">
    <text evidence="1">The sequence shown here is derived from an EMBL/GenBank/DDBJ whole genome shotgun (WGS) entry which is preliminary data.</text>
</comment>
<keyword evidence="2" id="KW-1185">Reference proteome</keyword>
<dbReference type="OrthoDB" id="6115824at2759"/>
<name>A0A8S3SSJ8_MYTED</name>
<gene>
    <name evidence="1" type="ORF">MEDL_35153</name>
</gene>
<dbReference type="Proteomes" id="UP000683360">
    <property type="component" value="Unassembled WGS sequence"/>
</dbReference>
<protein>
    <submittedName>
        <fullName evidence="1">Uncharacterized protein</fullName>
    </submittedName>
</protein>
<sequence length="401" mass="46390">MTRIYRFNFFEYLCDIIGSEEVVRTRREIFSAREILENSIEITSISSGSKAEGLDLKGSDYDAMLLMNIFRVYESLNDVHYDLDNASLVMDTHDTKPGFTKLKLVNKALLEHDVINNWCETVGGETYISSKSFREQDLPDDMVIHGPCWSTAKNNLFENRFVDKEHDSLLNTLRFIYGSPLISVFETFTCQNYRLESANSHGMILSASELSCYCYLDRQIVSSNDISIKLLVKVGVNKELITHMLYVYAREVLESSYCCKLIARNKLFYQQYNRSLCYLKINIRSLPMSAWLLLASLFYKSKRFQECRVIINYFLSRCSPDMIHLNFTNSLVEQTLFKDMKHRCGLLLTFKNLVIINVCFRHPFCLLPDELMPLIHGKNVYSSCCVLVSSTISLLPSAWKL</sequence>
<evidence type="ECO:0000313" key="2">
    <source>
        <dbReference type="Proteomes" id="UP000683360"/>
    </source>
</evidence>
<dbReference type="AlphaFoldDB" id="A0A8S3SSJ8"/>
<accession>A0A8S3SSJ8</accession>
<reference evidence="1" key="1">
    <citation type="submission" date="2021-03" db="EMBL/GenBank/DDBJ databases">
        <authorList>
            <person name="Bekaert M."/>
        </authorList>
    </citation>
    <scope>NUCLEOTIDE SEQUENCE</scope>
</reference>
<organism evidence="1 2">
    <name type="scientific">Mytilus edulis</name>
    <name type="common">Blue mussel</name>
    <dbReference type="NCBI Taxonomy" id="6550"/>
    <lineage>
        <taxon>Eukaryota</taxon>
        <taxon>Metazoa</taxon>
        <taxon>Spiralia</taxon>
        <taxon>Lophotrochozoa</taxon>
        <taxon>Mollusca</taxon>
        <taxon>Bivalvia</taxon>
        <taxon>Autobranchia</taxon>
        <taxon>Pteriomorphia</taxon>
        <taxon>Mytilida</taxon>
        <taxon>Mytiloidea</taxon>
        <taxon>Mytilidae</taxon>
        <taxon>Mytilinae</taxon>
        <taxon>Mytilus</taxon>
    </lineage>
</organism>
<dbReference type="EMBL" id="CAJPWZ010001693">
    <property type="protein sequence ID" value="CAG2221770.1"/>
    <property type="molecule type" value="Genomic_DNA"/>
</dbReference>
<proteinExistence type="predicted"/>